<proteinExistence type="inferred from homology"/>
<dbReference type="GO" id="GO:0031503">
    <property type="term" value="P:protein-containing complex localization"/>
    <property type="evidence" value="ECO:0007669"/>
    <property type="project" value="EnsemblFungi"/>
</dbReference>
<dbReference type="GO" id="GO:0005802">
    <property type="term" value="C:trans-Golgi network"/>
    <property type="evidence" value="ECO:0007669"/>
    <property type="project" value="EnsemblFungi"/>
</dbReference>
<dbReference type="CDD" id="cd14944">
    <property type="entry name" value="TRAPPC6A_Trs33"/>
    <property type="match status" value="1"/>
</dbReference>
<dbReference type="AlphaFoldDB" id="H2AWC3"/>
<dbReference type="GeneID" id="13884141"/>
<dbReference type="RefSeq" id="XP_003957808.1">
    <property type="nucleotide sequence ID" value="XM_003957759.1"/>
</dbReference>
<dbReference type="PANTHER" id="PTHR12817">
    <property type="entry name" value="TRAFFICKING PROTEIN PARTICLE COMPLEX SUBUNIT 6B"/>
    <property type="match status" value="1"/>
</dbReference>
<dbReference type="InterPro" id="IPR024096">
    <property type="entry name" value="NO_sig/Golgi_transp_ligand-bd"/>
</dbReference>
<evidence type="ECO:0000313" key="4">
    <source>
        <dbReference type="Proteomes" id="UP000005220"/>
    </source>
</evidence>
<dbReference type="Proteomes" id="UP000005220">
    <property type="component" value="Chromosome 6"/>
</dbReference>
<dbReference type="InterPro" id="IPR037992">
    <property type="entry name" value="TRAPPC6/Trs33"/>
</dbReference>
<organism evidence="3 4">
    <name type="scientific">Kazachstania africana (strain ATCC 22294 / BCRC 22015 / CBS 2517 / CECT 1963 / NBRC 1671 / NRRL Y-8276)</name>
    <name type="common">Yeast</name>
    <name type="synonym">Kluyveromyces africanus</name>
    <dbReference type="NCBI Taxonomy" id="1071382"/>
    <lineage>
        <taxon>Eukaryota</taxon>
        <taxon>Fungi</taxon>
        <taxon>Dikarya</taxon>
        <taxon>Ascomycota</taxon>
        <taxon>Saccharomycotina</taxon>
        <taxon>Saccharomycetes</taxon>
        <taxon>Saccharomycetales</taxon>
        <taxon>Saccharomycetaceae</taxon>
        <taxon>Kazachstania</taxon>
    </lineage>
</organism>
<protein>
    <recommendedName>
        <fullName evidence="5">Trafficking protein particle complex subunit</fullName>
    </recommendedName>
</protein>
<dbReference type="GO" id="GO:1990071">
    <property type="term" value="C:TRAPPII protein complex"/>
    <property type="evidence" value="ECO:0007669"/>
    <property type="project" value="EnsemblFungi"/>
</dbReference>
<dbReference type="STRING" id="1071382.H2AWC3"/>
<feature type="region of interest" description="Disordered" evidence="2">
    <location>
        <begin position="1"/>
        <end position="28"/>
    </location>
</feature>
<feature type="compositionally biased region" description="Polar residues" evidence="2">
    <location>
        <begin position="1"/>
        <end position="10"/>
    </location>
</feature>
<keyword evidence="4" id="KW-1185">Reference proteome</keyword>
<dbReference type="Gene3D" id="3.30.1380.20">
    <property type="entry name" value="Trafficking protein particle complex subunit 3"/>
    <property type="match status" value="1"/>
</dbReference>
<dbReference type="GO" id="GO:0006888">
    <property type="term" value="P:endoplasmic reticulum to Golgi vesicle-mediated transport"/>
    <property type="evidence" value="ECO:0007669"/>
    <property type="project" value="EnsemblFungi"/>
</dbReference>
<name>H2AWC3_KAZAF</name>
<sequence>MQQQQQPSNITRRHDPSHPHHHHQLTEEQQQFQLFQESLPKINRLVYQMLLNEIIPTSISVQNRLDESDDNSDAEQLKKLSISEKPVVPSHKLVSQMHEIKNEGRYNNILERIRTIGFKLGCKIADLLVFANNPNLNFRDMDLLAIMKFVCRDVWKLVFGKQIDNLKTNHRGTFYLIDYSYQPIKNFALNDDTNKLSAEELEKKELKSVEPFLELPVGIIKGVLEALGYNAKETICLATYIDLPNEDASHYGFSKGISFHVQVTNTTRQQQP</sequence>
<dbReference type="GO" id="GO:0016239">
    <property type="term" value="P:positive regulation of macroautophagy"/>
    <property type="evidence" value="ECO:0007669"/>
    <property type="project" value="EnsemblFungi"/>
</dbReference>
<dbReference type="EMBL" id="HE650826">
    <property type="protein sequence ID" value="CCF58673.1"/>
    <property type="molecule type" value="Genomic_DNA"/>
</dbReference>
<evidence type="ECO:0008006" key="5">
    <source>
        <dbReference type="Google" id="ProtNLM"/>
    </source>
</evidence>
<gene>
    <name evidence="3" type="primary">KAFR0F00760</name>
    <name evidence="3" type="ORF">KAFR_0F00760</name>
</gene>
<dbReference type="OrthoDB" id="941624at2759"/>
<evidence type="ECO:0000313" key="3">
    <source>
        <dbReference type="EMBL" id="CCF58673.1"/>
    </source>
</evidence>
<dbReference type="eggNOG" id="KOG3316">
    <property type="taxonomic scope" value="Eukaryota"/>
</dbReference>
<dbReference type="GO" id="GO:0005801">
    <property type="term" value="C:cis-Golgi network"/>
    <property type="evidence" value="ECO:0007669"/>
    <property type="project" value="EnsemblFungi"/>
</dbReference>
<dbReference type="InterPro" id="IPR007194">
    <property type="entry name" value="TRAPP_component"/>
</dbReference>
<accession>H2AWC3</accession>
<dbReference type="HOGENOM" id="CLU_076409_2_0_1"/>
<dbReference type="SUPFAM" id="SSF111126">
    <property type="entry name" value="Ligand-binding domain in the NO signalling and Golgi transport"/>
    <property type="match status" value="1"/>
</dbReference>
<dbReference type="InParanoid" id="H2AWC3"/>
<dbReference type="PANTHER" id="PTHR12817:SF0">
    <property type="entry name" value="GEO08327P1"/>
    <property type="match status" value="1"/>
</dbReference>
<dbReference type="GO" id="GO:0065003">
    <property type="term" value="P:protein-containing complex assembly"/>
    <property type="evidence" value="ECO:0007669"/>
    <property type="project" value="EnsemblFungi"/>
</dbReference>
<dbReference type="GO" id="GO:1990072">
    <property type="term" value="C:TRAPPIII protein complex"/>
    <property type="evidence" value="ECO:0007669"/>
    <property type="project" value="EnsemblFungi"/>
</dbReference>
<dbReference type="Pfam" id="PF04051">
    <property type="entry name" value="TRAPP"/>
    <property type="match status" value="1"/>
</dbReference>
<dbReference type="GO" id="GO:0000407">
    <property type="term" value="C:phagophore assembly site"/>
    <property type="evidence" value="ECO:0007669"/>
    <property type="project" value="EnsemblFungi"/>
</dbReference>
<dbReference type="GO" id="GO:0034497">
    <property type="term" value="P:protein localization to phagophore assembly site"/>
    <property type="evidence" value="ECO:0007669"/>
    <property type="project" value="EnsemblFungi"/>
</dbReference>
<reference evidence="3 4" key="1">
    <citation type="journal article" date="2011" name="Proc. Natl. Acad. Sci. U.S.A.">
        <title>Evolutionary erosion of yeast sex chromosomes by mating-type switching accidents.</title>
        <authorList>
            <person name="Gordon J.L."/>
            <person name="Armisen D."/>
            <person name="Proux-Wera E."/>
            <person name="Oheigeartaigh S.S."/>
            <person name="Byrne K.P."/>
            <person name="Wolfe K.H."/>
        </authorList>
    </citation>
    <scope>NUCLEOTIDE SEQUENCE [LARGE SCALE GENOMIC DNA]</scope>
    <source>
        <strain evidence="4">ATCC 22294 / BCRC 22015 / CBS 2517 / CECT 1963 / NBRC 1671 / NRRL Y-8276</strain>
    </source>
</reference>
<evidence type="ECO:0000256" key="1">
    <source>
        <dbReference type="ARBA" id="ARBA00006218"/>
    </source>
</evidence>
<comment type="similarity">
    <text evidence="1">Belongs to the TRAPP small subunits family. BET3 subfamily.</text>
</comment>
<evidence type="ECO:0000256" key="2">
    <source>
        <dbReference type="SAM" id="MobiDB-lite"/>
    </source>
</evidence>
<dbReference type="FunCoup" id="H2AWC3">
    <property type="interactions" value="84"/>
</dbReference>
<dbReference type="GO" id="GO:1990070">
    <property type="term" value="C:TRAPPI protein complex"/>
    <property type="evidence" value="ECO:0007669"/>
    <property type="project" value="EnsemblFungi"/>
</dbReference>
<dbReference type="KEGG" id="kaf:KAFR_0F00760"/>